<proteinExistence type="predicted"/>
<dbReference type="RefSeq" id="WP_092905840.1">
    <property type="nucleotide sequence ID" value="NZ_FOUZ01000001.1"/>
</dbReference>
<dbReference type="Proteomes" id="UP000199149">
    <property type="component" value="Unassembled WGS sequence"/>
</dbReference>
<evidence type="ECO:0000313" key="1">
    <source>
        <dbReference type="EMBL" id="SFM66417.1"/>
    </source>
</evidence>
<dbReference type="AlphaFoldDB" id="A0A1I4SPV2"/>
<gene>
    <name evidence="1" type="ORF">SAMN05421738_101304</name>
</gene>
<name>A0A1I4SPV2_9FLAO</name>
<organism evidence="1 2">
    <name type="scientific">Algoriella xinjiangensis</name>
    <dbReference type="NCBI Taxonomy" id="684065"/>
    <lineage>
        <taxon>Bacteria</taxon>
        <taxon>Pseudomonadati</taxon>
        <taxon>Bacteroidota</taxon>
        <taxon>Flavobacteriia</taxon>
        <taxon>Flavobacteriales</taxon>
        <taxon>Weeksellaceae</taxon>
        <taxon>Algoriella</taxon>
    </lineage>
</organism>
<sequence>MIYLISVIIILILSFLGFSFLSKKQKSKQVIVKRNDEQHISYSEIVDNLERQEVEKDLSSLYDFEISSITQNKAVLDILITFINHSDKTTRVDLVKMNYFSQATNQKMEANVTFYGELNMGTNDILLKNTILPHSTLIRNIFFFNSAIKTYSMQDFVEIEVKFNEELFVLKKYLYQADLKQVKIVL</sequence>
<accession>A0A1I4SPV2</accession>
<reference evidence="2" key="1">
    <citation type="submission" date="2016-10" db="EMBL/GenBank/DDBJ databases">
        <authorList>
            <person name="Varghese N."/>
            <person name="Submissions S."/>
        </authorList>
    </citation>
    <scope>NUCLEOTIDE SEQUENCE [LARGE SCALE GENOMIC DNA]</scope>
    <source>
        <strain evidence="2">XJ109</strain>
    </source>
</reference>
<protein>
    <submittedName>
        <fullName evidence="1">Uncharacterized protein</fullName>
    </submittedName>
</protein>
<dbReference type="EMBL" id="FOUZ01000001">
    <property type="protein sequence ID" value="SFM66417.1"/>
    <property type="molecule type" value="Genomic_DNA"/>
</dbReference>
<dbReference type="OrthoDB" id="1450590at2"/>
<evidence type="ECO:0000313" key="2">
    <source>
        <dbReference type="Proteomes" id="UP000199149"/>
    </source>
</evidence>
<dbReference type="STRING" id="684065.SAMN05421738_101304"/>
<keyword evidence="2" id="KW-1185">Reference proteome</keyword>